<accession>A0A2H4QBT4</accession>
<dbReference type="EMBL" id="MF422651">
    <property type="protein sequence ID" value="ATX61992.1"/>
    <property type="molecule type" value="Genomic_DNA"/>
</dbReference>
<dbReference type="EMBL" id="MF422653">
    <property type="protein sequence ID" value="ATX62038.1"/>
    <property type="molecule type" value="Genomic_DNA"/>
</dbReference>
<organism evidence="3">
    <name type="scientific">Tremella fuciformis</name>
    <dbReference type="NCBI Taxonomy" id="64657"/>
    <lineage>
        <taxon>Eukaryota</taxon>
        <taxon>Fungi</taxon>
        <taxon>Dikarya</taxon>
        <taxon>Basidiomycota</taxon>
        <taxon>Agaricomycotina</taxon>
        <taxon>Tremellomycetes</taxon>
        <taxon>Tremellales</taxon>
        <taxon>Tremellaceae</taxon>
        <taxon>Tremella</taxon>
    </lineage>
</organism>
<protein>
    <submittedName>
        <fullName evidence="3">Uncharacterized protein</fullName>
    </submittedName>
</protein>
<dbReference type="AlphaFoldDB" id="A0A2H4QBT4"/>
<proteinExistence type="predicted"/>
<geneLocation type="mitochondrion" evidence="3"/>
<evidence type="ECO:0000256" key="1">
    <source>
        <dbReference type="SAM" id="SignalP"/>
    </source>
</evidence>
<keyword evidence="1" id="KW-0732">Signal</keyword>
<feature type="chain" id="PRO_5014079566" evidence="1">
    <location>
        <begin position="24"/>
        <end position="124"/>
    </location>
</feature>
<sequence>MMHLIISHLSILIPLLLLLKNHSEDLFLICPQKLRSILLLNFLYQPRILLDLELTNSHLRFLVIYQKDLLNLLSSRIRTEFIIFVIKMAMDTLVHLRICMNVFILNIEWMPFLKLIYTLNFTLV</sequence>
<keyword evidence="3" id="KW-0496">Mitochondrion</keyword>
<name>A0A2H4QBT4_9TREE</name>
<evidence type="ECO:0000313" key="2">
    <source>
        <dbReference type="EMBL" id="ATX61992.1"/>
    </source>
</evidence>
<reference evidence="3" key="1">
    <citation type="submission" date="2017-06" db="EMBL/GenBank/DDBJ databases">
        <title>Intra-specific comparison of mitochondrial genome in Tremella fuciformis suggests a gene evolution hypothesis that the N-terminal was replaced by exogenetic one.</title>
        <authorList>
            <person name="Deng Y."/>
            <person name="Ming R."/>
            <person name="Xie B."/>
        </authorList>
    </citation>
    <scope>NUCLEOTIDE SEQUENCE</scope>
    <source>
        <strain evidence="2">TF07</strain>
        <strain evidence="3">TF09</strain>
    </source>
</reference>
<gene>
    <name evidence="3" type="primary">orf124</name>
</gene>
<feature type="signal peptide" evidence="1">
    <location>
        <begin position="1"/>
        <end position="23"/>
    </location>
</feature>
<evidence type="ECO:0000313" key="3">
    <source>
        <dbReference type="EMBL" id="ATX62038.1"/>
    </source>
</evidence>